<dbReference type="AlphaFoldDB" id="A0A8J3E3H7"/>
<evidence type="ECO:0000256" key="1">
    <source>
        <dbReference type="ARBA" id="ARBA00008857"/>
    </source>
</evidence>
<dbReference type="Pfam" id="PF00589">
    <property type="entry name" value="Phage_integrase"/>
    <property type="match status" value="1"/>
</dbReference>
<evidence type="ECO:0000256" key="5">
    <source>
        <dbReference type="PROSITE-ProRule" id="PRU01248"/>
    </source>
</evidence>
<dbReference type="InterPro" id="IPR010998">
    <property type="entry name" value="Integrase_recombinase_N"/>
</dbReference>
<evidence type="ECO:0000259" key="6">
    <source>
        <dbReference type="PROSITE" id="PS51898"/>
    </source>
</evidence>
<sequence>MSRTEHLTLAYENPKPAARPKRIAGLRQKVERAKRSGNTISLTDAKIAEWVASAKDGADRIEVFDSKVKGLVCRVGKRGPSFSVVFRFDGEKRRQGIDEVRVDKARTAAGVILGNVRDGIDPRPALLVAADPGEPGEAAPLHTLRAVAERYIADLEHPHKKAHAKSYVDGARQYFEKYICKLGDARLISTITDQEIRAMVRRVFDTHPVTSNRLLSTTKRLFTYAVGEGIIAENPAMKVKREADEKARERTLDGDEVVNIWRACERLAADGEDWARAVQLLGLTGCRREEICALSWSEIDLEGTKSQASAGPQDGRKRLAWGRGRGMQAAGSDGGPTITIPGSRMKNGRVHVVPLSLMAVQVLKACPTKVGYVFPSIRDAKKPITNYSQMKRELDAKIAEVREEYGFPPMAGWHFHDLRRTLATQLGELGISNAIIGRVLSHTEVGVTAKVYNRWSYLPEKRAALKLFAEAFEEILTEDTFGDDTPPAEA</sequence>
<evidence type="ECO:0000259" key="7">
    <source>
        <dbReference type="PROSITE" id="PS51900"/>
    </source>
</evidence>
<dbReference type="GO" id="GO:0015074">
    <property type="term" value="P:DNA integration"/>
    <property type="evidence" value="ECO:0007669"/>
    <property type="project" value="UniProtKB-KW"/>
</dbReference>
<dbReference type="PANTHER" id="PTHR30629:SF2">
    <property type="entry name" value="PROPHAGE INTEGRASE INTS-RELATED"/>
    <property type="match status" value="1"/>
</dbReference>
<dbReference type="Gene3D" id="3.30.160.390">
    <property type="entry name" value="Integrase, DNA-binding domain"/>
    <property type="match status" value="1"/>
</dbReference>
<evidence type="ECO:0000256" key="4">
    <source>
        <dbReference type="ARBA" id="ARBA00023172"/>
    </source>
</evidence>
<keyword evidence="2" id="KW-0229">DNA integration</keyword>
<dbReference type="GO" id="GO:0006310">
    <property type="term" value="P:DNA recombination"/>
    <property type="evidence" value="ECO:0007669"/>
    <property type="project" value="UniProtKB-KW"/>
</dbReference>
<dbReference type="EMBL" id="BMJQ01000006">
    <property type="protein sequence ID" value="GGF19131.1"/>
    <property type="molecule type" value="Genomic_DNA"/>
</dbReference>
<dbReference type="RefSeq" id="WP_189046377.1">
    <property type="nucleotide sequence ID" value="NZ_BMJQ01000006.1"/>
</dbReference>
<reference evidence="8" key="2">
    <citation type="submission" date="2020-09" db="EMBL/GenBank/DDBJ databases">
        <authorList>
            <person name="Sun Q."/>
            <person name="Zhou Y."/>
        </authorList>
    </citation>
    <scope>NUCLEOTIDE SEQUENCE</scope>
    <source>
        <strain evidence="8">CGMCC 1.15725</strain>
    </source>
</reference>
<dbReference type="GO" id="GO:0003677">
    <property type="term" value="F:DNA binding"/>
    <property type="evidence" value="ECO:0007669"/>
    <property type="project" value="UniProtKB-UniRule"/>
</dbReference>
<name>A0A8J3E3H7_9PROT</name>
<dbReference type="Pfam" id="PF22022">
    <property type="entry name" value="Phage_int_M"/>
    <property type="match status" value="1"/>
</dbReference>
<dbReference type="InterPro" id="IPR053876">
    <property type="entry name" value="Phage_int_M"/>
</dbReference>
<keyword evidence="9" id="KW-1185">Reference proteome</keyword>
<dbReference type="InterPro" id="IPR011010">
    <property type="entry name" value="DNA_brk_join_enz"/>
</dbReference>
<dbReference type="InterPro" id="IPR038488">
    <property type="entry name" value="Integrase_DNA-bd_sf"/>
</dbReference>
<evidence type="ECO:0000256" key="2">
    <source>
        <dbReference type="ARBA" id="ARBA00022908"/>
    </source>
</evidence>
<comment type="similarity">
    <text evidence="1">Belongs to the 'phage' integrase family.</text>
</comment>
<proteinExistence type="inferred from homology"/>
<dbReference type="InterPro" id="IPR002104">
    <property type="entry name" value="Integrase_catalytic"/>
</dbReference>
<dbReference type="PANTHER" id="PTHR30629">
    <property type="entry name" value="PROPHAGE INTEGRASE"/>
    <property type="match status" value="1"/>
</dbReference>
<dbReference type="Gene3D" id="1.10.150.130">
    <property type="match status" value="1"/>
</dbReference>
<dbReference type="PROSITE" id="PS51900">
    <property type="entry name" value="CB"/>
    <property type="match status" value="1"/>
</dbReference>
<reference evidence="8" key="1">
    <citation type="journal article" date="2014" name="Int. J. Syst. Evol. Microbiol.">
        <title>Complete genome sequence of Corynebacterium casei LMG S-19264T (=DSM 44701T), isolated from a smear-ripened cheese.</title>
        <authorList>
            <consortium name="US DOE Joint Genome Institute (JGI-PGF)"/>
            <person name="Walter F."/>
            <person name="Albersmeier A."/>
            <person name="Kalinowski J."/>
            <person name="Ruckert C."/>
        </authorList>
    </citation>
    <scope>NUCLEOTIDE SEQUENCE</scope>
    <source>
        <strain evidence="8">CGMCC 1.15725</strain>
    </source>
</reference>
<dbReference type="InterPro" id="IPR013762">
    <property type="entry name" value="Integrase-like_cat_sf"/>
</dbReference>
<evidence type="ECO:0000256" key="3">
    <source>
        <dbReference type="ARBA" id="ARBA00023125"/>
    </source>
</evidence>
<dbReference type="Gene3D" id="1.10.443.10">
    <property type="entry name" value="Intergrase catalytic core"/>
    <property type="match status" value="1"/>
</dbReference>
<dbReference type="InterPro" id="IPR044068">
    <property type="entry name" value="CB"/>
</dbReference>
<dbReference type="CDD" id="cd00801">
    <property type="entry name" value="INT_P4_C"/>
    <property type="match status" value="1"/>
</dbReference>
<feature type="domain" description="Core-binding (CB)" evidence="7">
    <location>
        <begin position="142"/>
        <end position="226"/>
    </location>
</feature>
<comment type="caution">
    <text evidence="8">The sequence shown here is derived from an EMBL/GenBank/DDBJ whole genome shotgun (WGS) entry which is preliminary data.</text>
</comment>
<protein>
    <submittedName>
        <fullName evidence="8">Integrase or site-specific recombinase</fullName>
    </submittedName>
</protein>
<accession>A0A8J3E3H7</accession>
<dbReference type="Proteomes" id="UP000646365">
    <property type="component" value="Unassembled WGS sequence"/>
</dbReference>
<evidence type="ECO:0000313" key="9">
    <source>
        <dbReference type="Proteomes" id="UP000646365"/>
    </source>
</evidence>
<keyword evidence="3 5" id="KW-0238">DNA-binding</keyword>
<gene>
    <name evidence="8" type="ORF">GCM10011611_26270</name>
</gene>
<feature type="domain" description="Tyr recombinase" evidence="6">
    <location>
        <begin position="247"/>
        <end position="466"/>
    </location>
</feature>
<dbReference type="SUPFAM" id="SSF56349">
    <property type="entry name" value="DNA breaking-rejoining enzymes"/>
    <property type="match status" value="1"/>
</dbReference>
<keyword evidence="4" id="KW-0233">DNA recombination</keyword>
<organism evidence="8 9">
    <name type="scientific">Aliidongia dinghuensis</name>
    <dbReference type="NCBI Taxonomy" id="1867774"/>
    <lineage>
        <taxon>Bacteria</taxon>
        <taxon>Pseudomonadati</taxon>
        <taxon>Pseudomonadota</taxon>
        <taxon>Alphaproteobacteria</taxon>
        <taxon>Rhodospirillales</taxon>
        <taxon>Dongiaceae</taxon>
        <taxon>Aliidongia</taxon>
    </lineage>
</organism>
<dbReference type="InterPro" id="IPR050808">
    <property type="entry name" value="Phage_Integrase"/>
</dbReference>
<dbReference type="PROSITE" id="PS51898">
    <property type="entry name" value="TYR_RECOMBINASE"/>
    <property type="match status" value="1"/>
</dbReference>
<evidence type="ECO:0000313" key="8">
    <source>
        <dbReference type="EMBL" id="GGF19131.1"/>
    </source>
</evidence>